<organism evidence="2">
    <name type="scientific">Oryza sativa subsp. japonica</name>
    <name type="common">Rice</name>
    <dbReference type="NCBI Taxonomy" id="39947"/>
    <lineage>
        <taxon>Eukaryota</taxon>
        <taxon>Viridiplantae</taxon>
        <taxon>Streptophyta</taxon>
        <taxon>Embryophyta</taxon>
        <taxon>Tracheophyta</taxon>
        <taxon>Spermatophyta</taxon>
        <taxon>Magnoliopsida</taxon>
        <taxon>Liliopsida</taxon>
        <taxon>Poales</taxon>
        <taxon>Poaceae</taxon>
        <taxon>BOP clade</taxon>
        <taxon>Oryzoideae</taxon>
        <taxon>Oryzeae</taxon>
        <taxon>Oryzinae</taxon>
        <taxon>Oryza</taxon>
        <taxon>Oryza sativa</taxon>
    </lineage>
</organism>
<name>B7F951_ORYSJ</name>
<accession>B7F951</accession>
<dbReference type="EMBL" id="AK241917">
    <property type="protein sequence ID" value="BAH01149.1"/>
    <property type="molecule type" value="mRNA"/>
</dbReference>
<evidence type="ECO:0000313" key="2">
    <source>
        <dbReference type="EMBL" id="BAH01149.1"/>
    </source>
</evidence>
<reference evidence="2" key="1">
    <citation type="submission" date="2006-10" db="EMBL/GenBank/DDBJ databases">
        <title>Oryza sativa full length cDNA.</title>
        <authorList>
            <person name="Kikuchi S."/>
        </authorList>
    </citation>
    <scope>NUCLEOTIDE SEQUENCE</scope>
    <source>
        <tissue evidence="2">Whole body</tissue>
    </source>
</reference>
<proteinExistence type="evidence at transcript level"/>
<protein>
    <submittedName>
        <fullName evidence="2">cDNA, clone: J075072N22, full insert sequence</fullName>
    </submittedName>
</protein>
<evidence type="ECO:0000256" key="1">
    <source>
        <dbReference type="SAM" id="MobiDB-lite"/>
    </source>
</evidence>
<dbReference type="AlphaFoldDB" id="B7F951"/>
<feature type="region of interest" description="Disordered" evidence="1">
    <location>
        <begin position="51"/>
        <end position="73"/>
    </location>
</feature>
<feature type="compositionally biased region" description="Polar residues" evidence="1">
    <location>
        <begin position="51"/>
        <end position="61"/>
    </location>
</feature>
<feature type="region of interest" description="Disordered" evidence="1">
    <location>
        <begin position="1"/>
        <end position="26"/>
    </location>
</feature>
<sequence length="73" mass="8261">MKRRGGDGGRTLDMKDEETSTMKERGEMEDLCSRLVSLIPQDYLLLETTSQQGVKMKSPNSKGIRIQVKTTRT</sequence>